<organism evidence="8 9">
    <name type="scientific">Mesotoga infera</name>
    <dbReference type="NCBI Taxonomy" id="1236046"/>
    <lineage>
        <taxon>Bacteria</taxon>
        <taxon>Thermotogati</taxon>
        <taxon>Thermotogota</taxon>
        <taxon>Thermotogae</taxon>
        <taxon>Kosmotogales</taxon>
        <taxon>Kosmotogaceae</taxon>
        <taxon>Mesotoga</taxon>
    </lineage>
</organism>
<dbReference type="GO" id="GO:0010181">
    <property type="term" value="F:FMN binding"/>
    <property type="evidence" value="ECO:0007669"/>
    <property type="project" value="TreeGrafter"/>
</dbReference>
<dbReference type="NCBIfam" id="NF003793">
    <property type="entry name" value="PRK05382.1"/>
    <property type="match status" value="1"/>
</dbReference>
<evidence type="ECO:0000256" key="1">
    <source>
        <dbReference type="ARBA" id="ARBA00005044"/>
    </source>
</evidence>
<dbReference type="EC" id="4.2.3.5" evidence="3 7"/>
<evidence type="ECO:0000256" key="4">
    <source>
        <dbReference type="ARBA" id="ARBA00022605"/>
    </source>
</evidence>
<keyword evidence="7" id="KW-0285">Flavoprotein</keyword>
<keyword evidence="7" id="KW-0288">FMN</keyword>
<feature type="binding site" evidence="7">
    <location>
        <position position="45"/>
    </location>
    <ligand>
        <name>NADP(+)</name>
        <dbReference type="ChEBI" id="CHEBI:58349"/>
    </ligand>
</feature>
<accession>A0A7Z7PQF8</accession>
<protein>
    <recommendedName>
        <fullName evidence="3 7">Chorismate synthase</fullName>
        <shortName evidence="7">CS</shortName>
        <ecNumber evidence="3 7">4.2.3.5</ecNumber>
    </recommendedName>
    <alternativeName>
        <fullName evidence="7">5-enolpyruvylshikimate-3-phosphate phospholyase</fullName>
    </alternativeName>
</protein>
<dbReference type="InterPro" id="IPR000453">
    <property type="entry name" value="Chorismate_synth"/>
</dbReference>
<dbReference type="PANTHER" id="PTHR21085:SF0">
    <property type="entry name" value="CHORISMATE SYNTHASE"/>
    <property type="match status" value="1"/>
</dbReference>
<evidence type="ECO:0000256" key="3">
    <source>
        <dbReference type="ARBA" id="ARBA00013036"/>
    </source>
</evidence>
<dbReference type="GO" id="GO:0004107">
    <property type="term" value="F:chorismate synthase activity"/>
    <property type="evidence" value="ECO:0007669"/>
    <property type="project" value="UniProtKB-UniRule"/>
</dbReference>
<dbReference type="EMBL" id="LS974202">
    <property type="protein sequence ID" value="SSC14097.1"/>
    <property type="molecule type" value="Genomic_DNA"/>
</dbReference>
<comment type="similarity">
    <text evidence="2 7">Belongs to the chorismate synthase family.</text>
</comment>
<evidence type="ECO:0000256" key="7">
    <source>
        <dbReference type="HAMAP-Rule" id="MF_00300"/>
    </source>
</evidence>
<evidence type="ECO:0000313" key="9">
    <source>
        <dbReference type="Proteomes" id="UP000250796"/>
    </source>
</evidence>
<dbReference type="GO" id="GO:0009073">
    <property type="term" value="P:aromatic amino acid family biosynthetic process"/>
    <property type="evidence" value="ECO:0007669"/>
    <property type="project" value="UniProtKB-KW"/>
</dbReference>
<dbReference type="InterPro" id="IPR020541">
    <property type="entry name" value="Chorismate_synthase_CS"/>
</dbReference>
<keyword evidence="6 7" id="KW-0456">Lyase</keyword>
<feature type="binding site" evidence="7">
    <location>
        <position position="39"/>
    </location>
    <ligand>
        <name>NADP(+)</name>
        <dbReference type="ChEBI" id="CHEBI:58349"/>
    </ligand>
</feature>
<sequence>MKFSVAGDSHGQAMYGLIEGLPAGFPVSIDEIDKNLKRRQRGYGRGKRMGLEHDRAIIKSGLWNDLTTGAPILIEIANLAPRSEKETRSIPRPGHADYAAWTKYRLSDLTIYAERSSARWTAALVSIGSIACQMLSKLGIEIVSSVIAIGKIHCPIPDSVCVVARDASPVYCHDKLASGEMVAEIEKAIDKGDTLGGIFAVSAYGLPSGIGGYGELFERLDSKIGRYFLAIPSVKGVFVGNPDVSLPGSQYHDPFAVSNGKVSRLSNNAGGVEGGISNGQPLVVVASVKPIPTLENGIDSVNLKSMNVEKTPYVRSDVTAVPAASVVGESMLGLLLLESILEKYGNDSFDLLKGRLENESLPCWNDGLGEKHHR</sequence>
<feature type="binding site" evidence="7">
    <location>
        <position position="315"/>
    </location>
    <ligand>
        <name>FMN</name>
        <dbReference type="ChEBI" id="CHEBI:58210"/>
    </ligand>
</feature>
<gene>
    <name evidence="7 8" type="primary">aroC</name>
    <name evidence="8" type="ORF">MESINF_2657</name>
</gene>
<dbReference type="PANTHER" id="PTHR21085">
    <property type="entry name" value="CHORISMATE SYNTHASE"/>
    <property type="match status" value="1"/>
</dbReference>
<keyword evidence="4 7" id="KW-0028">Amino-acid biosynthesis</keyword>
<proteinExistence type="inferred from homology"/>
<evidence type="ECO:0000256" key="5">
    <source>
        <dbReference type="ARBA" id="ARBA00023141"/>
    </source>
</evidence>
<dbReference type="RefSeq" id="WP_169700406.1">
    <property type="nucleotide sequence ID" value="NZ_LS974202.1"/>
</dbReference>
<dbReference type="HAMAP" id="MF_00300">
    <property type="entry name" value="Chorismate_synth"/>
    <property type="match status" value="1"/>
</dbReference>
<dbReference type="PROSITE" id="PS00789">
    <property type="entry name" value="CHORISMATE_SYNTHASE_3"/>
    <property type="match status" value="1"/>
</dbReference>
<keyword evidence="7" id="KW-0521">NADP</keyword>
<comment type="subunit">
    <text evidence="7">Homotetramer.</text>
</comment>
<feature type="binding site" evidence="7">
    <location>
        <begin position="115"/>
        <end position="117"/>
    </location>
    <ligand>
        <name>FMN</name>
        <dbReference type="ChEBI" id="CHEBI:58210"/>
    </ligand>
</feature>
<evidence type="ECO:0000256" key="2">
    <source>
        <dbReference type="ARBA" id="ARBA00008014"/>
    </source>
</evidence>
<name>A0A7Z7PQF8_9BACT</name>
<dbReference type="AlphaFoldDB" id="A0A7Z7PQF8"/>
<dbReference type="NCBIfam" id="TIGR00033">
    <property type="entry name" value="aroC"/>
    <property type="match status" value="1"/>
</dbReference>
<comment type="function">
    <text evidence="7">Catalyzes the anti-1,4-elimination of the C-3 phosphate and the C-6 proR hydrogen from 5-enolpyruvylshikimate-3-phosphate (EPSP) to yield chorismate, which is the branch point compound that serves as the starting substrate for the three terminal pathways of aromatic amino acid biosynthesis. This reaction introduces a second double bond into the aromatic ring system.</text>
</comment>
<keyword evidence="5 7" id="KW-0057">Aromatic amino acid biosynthesis</keyword>
<dbReference type="KEGG" id="minf:MESINF_2657"/>
<dbReference type="CDD" id="cd07304">
    <property type="entry name" value="Chorismate_synthase"/>
    <property type="match status" value="1"/>
</dbReference>
<dbReference type="Pfam" id="PF01264">
    <property type="entry name" value="Chorismate_synt"/>
    <property type="match status" value="1"/>
</dbReference>
<dbReference type="SUPFAM" id="SSF103263">
    <property type="entry name" value="Chorismate synthase, AroC"/>
    <property type="match status" value="1"/>
</dbReference>
<dbReference type="UniPathway" id="UPA00053">
    <property type="reaction ID" value="UER00090"/>
</dbReference>
<keyword evidence="7" id="KW-0274">FAD</keyword>
<evidence type="ECO:0000313" key="8">
    <source>
        <dbReference type="EMBL" id="SSC14097.1"/>
    </source>
</evidence>
<comment type="caution">
    <text evidence="7">Lacks conserved residue(s) required for the propagation of feature annotation.</text>
</comment>
<feature type="binding site" evidence="7">
    <location>
        <begin position="289"/>
        <end position="293"/>
    </location>
    <ligand>
        <name>FMN</name>
        <dbReference type="ChEBI" id="CHEBI:58210"/>
    </ligand>
</feature>
<dbReference type="PIRSF" id="PIRSF001456">
    <property type="entry name" value="Chorismate_synth"/>
    <property type="match status" value="1"/>
</dbReference>
<dbReference type="GO" id="GO:0008652">
    <property type="term" value="P:amino acid biosynthetic process"/>
    <property type="evidence" value="ECO:0007669"/>
    <property type="project" value="UniProtKB-KW"/>
</dbReference>
<dbReference type="GO" id="GO:0009423">
    <property type="term" value="P:chorismate biosynthetic process"/>
    <property type="evidence" value="ECO:0007669"/>
    <property type="project" value="UniProtKB-UniRule"/>
</dbReference>
<comment type="catalytic activity">
    <reaction evidence="7">
        <text>5-O-(1-carboxyvinyl)-3-phosphoshikimate = chorismate + phosphate</text>
        <dbReference type="Rhea" id="RHEA:21020"/>
        <dbReference type="ChEBI" id="CHEBI:29748"/>
        <dbReference type="ChEBI" id="CHEBI:43474"/>
        <dbReference type="ChEBI" id="CHEBI:57701"/>
        <dbReference type="EC" id="4.2.3.5"/>
    </reaction>
</comment>
<dbReference type="PROSITE" id="PS00788">
    <property type="entry name" value="CHORISMATE_SYNTHASE_2"/>
    <property type="match status" value="1"/>
</dbReference>
<dbReference type="InterPro" id="IPR035904">
    <property type="entry name" value="Chorismate_synth_AroC_sf"/>
</dbReference>
<reference evidence="8 9" key="1">
    <citation type="submission" date="2017-01" db="EMBL/GenBank/DDBJ databases">
        <authorList>
            <person name="Erauso G."/>
        </authorList>
    </citation>
    <scope>NUCLEOTIDE SEQUENCE [LARGE SCALE GENOMIC DNA]</scope>
    <source>
        <strain evidence="8">MESINF1</strain>
    </source>
</reference>
<feature type="binding site" evidence="7">
    <location>
        <position position="274"/>
    </location>
    <ligand>
        <name>FMN</name>
        <dbReference type="ChEBI" id="CHEBI:58210"/>
    </ligand>
</feature>
<comment type="cofactor">
    <cofactor evidence="7">
        <name>FMNH2</name>
        <dbReference type="ChEBI" id="CHEBI:57618"/>
    </cofactor>
    <text evidence="7">Reduced FMN (FMNH(2)).</text>
</comment>
<keyword evidence="9" id="KW-1185">Reference proteome</keyword>
<dbReference type="Gene3D" id="3.60.150.10">
    <property type="entry name" value="Chorismate synthase AroC"/>
    <property type="match status" value="1"/>
</dbReference>
<dbReference type="GO" id="GO:0005829">
    <property type="term" value="C:cytosol"/>
    <property type="evidence" value="ECO:0007669"/>
    <property type="project" value="TreeGrafter"/>
</dbReference>
<comment type="pathway">
    <text evidence="1 7">Metabolic intermediate biosynthesis; chorismate biosynthesis; chorismate from D-erythrose 4-phosphate and phosphoenolpyruvate: step 7/7.</text>
</comment>
<evidence type="ECO:0000256" key="6">
    <source>
        <dbReference type="ARBA" id="ARBA00023239"/>
    </source>
</evidence>
<dbReference type="Proteomes" id="UP000250796">
    <property type="component" value="Chromosome MESINF"/>
</dbReference>